<dbReference type="EMBL" id="JAAIUW010000139">
    <property type="protein sequence ID" value="KAF7800855.1"/>
    <property type="molecule type" value="Genomic_DNA"/>
</dbReference>
<proteinExistence type="predicted"/>
<accession>A0A834VYC5</accession>
<reference evidence="2" key="1">
    <citation type="submission" date="2020-09" db="EMBL/GenBank/DDBJ databases">
        <title>Genome-Enabled Discovery of Anthraquinone Biosynthesis in Senna tora.</title>
        <authorList>
            <person name="Kang S.-H."/>
            <person name="Pandey R.P."/>
            <person name="Lee C.-M."/>
            <person name="Sim J.-S."/>
            <person name="Jeong J.-T."/>
            <person name="Choi B.-S."/>
            <person name="Jung M."/>
            <person name="Ginzburg D."/>
            <person name="Zhao K."/>
            <person name="Won S.Y."/>
            <person name="Oh T.-J."/>
            <person name="Yu Y."/>
            <person name="Kim N.-H."/>
            <person name="Lee O.R."/>
            <person name="Lee T.-H."/>
            <person name="Bashyal P."/>
            <person name="Kim T.-S."/>
            <person name="Lee W.-H."/>
            <person name="Kawkins C."/>
            <person name="Kim C.-K."/>
            <person name="Kim J.S."/>
            <person name="Ahn B.O."/>
            <person name="Rhee S.Y."/>
            <person name="Sohng J.K."/>
        </authorList>
    </citation>
    <scope>NUCLEOTIDE SEQUENCE</scope>
    <source>
        <tissue evidence="2">Leaf</tissue>
    </source>
</reference>
<comment type="caution">
    <text evidence="2">The sequence shown here is derived from an EMBL/GenBank/DDBJ whole genome shotgun (WGS) entry which is preliminary data.</text>
</comment>
<dbReference type="AlphaFoldDB" id="A0A834VYC5"/>
<evidence type="ECO:0000313" key="2">
    <source>
        <dbReference type="EMBL" id="KAF7800855.1"/>
    </source>
</evidence>
<keyword evidence="3" id="KW-1185">Reference proteome</keyword>
<sequence length="166" mass="18049">MEVEEKGGRGLGLGEVVKVWWVSWLRRGWGRIGGFEKDGRGFGFGEEIKGRGFREGLAERRGREGFVVLGFGGSGFGVEEGKKGEGFPARISPECMVEVGYGLVRSVVRFWVGEEERKREKGDEEEGARGWSGEEQLVRGRLKREGGEKSGKVHGGCLGDSPAGSG</sequence>
<protein>
    <submittedName>
        <fullName evidence="2">Uncharacterized protein</fullName>
    </submittedName>
</protein>
<organism evidence="2 3">
    <name type="scientific">Senna tora</name>
    <dbReference type="NCBI Taxonomy" id="362788"/>
    <lineage>
        <taxon>Eukaryota</taxon>
        <taxon>Viridiplantae</taxon>
        <taxon>Streptophyta</taxon>
        <taxon>Embryophyta</taxon>
        <taxon>Tracheophyta</taxon>
        <taxon>Spermatophyta</taxon>
        <taxon>Magnoliopsida</taxon>
        <taxon>eudicotyledons</taxon>
        <taxon>Gunneridae</taxon>
        <taxon>Pentapetalae</taxon>
        <taxon>rosids</taxon>
        <taxon>fabids</taxon>
        <taxon>Fabales</taxon>
        <taxon>Fabaceae</taxon>
        <taxon>Caesalpinioideae</taxon>
        <taxon>Cassia clade</taxon>
        <taxon>Senna</taxon>
    </lineage>
</organism>
<gene>
    <name evidence="2" type="ORF">G2W53_044653</name>
</gene>
<name>A0A834VYC5_9FABA</name>
<evidence type="ECO:0000256" key="1">
    <source>
        <dbReference type="SAM" id="MobiDB-lite"/>
    </source>
</evidence>
<dbReference type="Proteomes" id="UP000634136">
    <property type="component" value="Unassembled WGS sequence"/>
</dbReference>
<evidence type="ECO:0000313" key="3">
    <source>
        <dbReference type="Proteomes" id="UP000634136"/>
    </source>
</evidence>
<feature type="region of interest" description="Disordered" evidence="1">
    <location>
        <begin position="118"/>
        <end position="166"/>
    </location>
</feature>